<dbReference type="InterPro" id="IPR001270">
    <property type="entry name" value="ClpA/B"/>
</dbReference>
<organism evidence="12 13">
    <name type="scientific">Thermospira aquatica</name>
    <dbReference type="NCBI Taxonomy" id="2828656"/>
    <lineage>
        <taxon>Bacteria</taxon>
        <taxon>Pseudomonadati</taxon>
        <taxon>Spirochaetota</taxon>
        <taxon>Spirochaetia</taxon>
        <taxon>Brevinematales</taxon>
        <taxon>Thermospiraceae</taxon>
        <taxon>Thermospira</taxon>
    </lineage>
</organism>
<evidence type="ECO:0000256" key="1">
    <source>
        <dbReference type="ARBA" id="ARBA00008675"/>
    </source>
</evidence>
<dbReference type="InterPro" id="IPR017730">
    <property type="entry name" value="Chaperonin_ClpB"/>
</dbReference>
<keyword evidence="10" id="KW-0963">Cytoplasm</keyword>
<dbReference type="Pfam" id="PF17871">
    <property type="entry name" value="AAA_lid_9"/>
    <property type="match status" value="1"/>
</dbReference>
<dbReference type="InterPro" id="IPR018368">
    <property type="entry name" value="ClpA/B_CS1"/>
</dbReference>
<reference evidence="12" key="1">
    <citation type="submission" date="2021-04" db="EMBL/GenBank/DDBJ databases">
        <authorList>
            <person name="Postec A."/>
        </authorList>
    </citation>
    <scope>NUCLEOTIDE SEQUENCE</scope>
    <source>
        <strain evidence="12">F1F22</strain>
    </source>
</reference>
<dbReference type="RefSeq" id="WP_408648348.1">
    <property type="nucleotide sequence ID" value="NZ_CP073355.1"/>
</dbReference>
<dbReference type="GO" id="GO:0005737">
    <property type="term" value="C:cytoplasm"/>
    <property type="evidence" value="ECO:0007669"/>
    <property type="project" value="UniProtKB-SubCell"/>
</dbReference>
<evidence type="ECO:0000313" key="13">
    <source>
        <dbReference type="Proteomes" id="UP001056539"/>
    </source>
</evidence>
<dbReference type="FunFam" id="3.40.50.300:FF:000025">
    <property type="entry name" value="ATP-dependent Clp protease subunit"/>
    <property type="match status" value="1"/>
</dbReference>
<dbReference type="CDD" id="cd19499">
    <property type="entry name" value="RecA-like_ClpB_Hsp104-like"/>
    <property type="match status" value="1"/>
</dbReference>
<dbReference type="Gene3D" id="1.10.1780.10">
    <property type="entry name" value="Clp, N-terminal domain"/>
    <property type="match status" value="1"/>
</dbReference>
<dbReference type="InterPro" id="IPR004176">
    <property type="entry name" value="Clp_R_N"/>
</dbReference>
<name>A0AAX3BGP9_9SPIR</name>
<dbReference type="FunFam" id="1.10.8.60:FF:000017">
    <property type="entry name" value="ATP-dependent chaperone ClpB"/>
    <property type="match status" value="1"/>
</dbReference>
<comment type="subunit">
    <text evidence="10">Homohexamer; The oligomerization is ATP-dependent.</text>
</comment>
<dbReference type="Gene3D" id="3.40.50.300">
    <property type="entry name" value="P-loop containing nucleotide triphosphate hydrolases"/>
    <property type="match status" value="3"/>
</dbReference>
<evidence type="ECO:0000256" key="9">
    <source>
        <dbReference type="PROSITE-ProRule" id="PRU01251"/>
    </source>
</evidence>
<keyword evidence="5 10" id="KW-0067">ATP-binding</keyword>
<dbReference type="SMART" id="SM01086">
    <property type="entry name" value="ClpB_D2-small"/>
    <property type="match status" value="1"/>
</dbReference>
<dbReference type="InterPro" id="IPR003593">
    <property type="entry name" value="AAA+_ATPase"/>
</dbReference>
<evidence type="ECO:0000256" key="3">
    <source>
        <dbReference type="ARBA" id="ARBA00022737"/>
    </source>
</evidence>
<feature type="domain" description="Clp R" evidence="11">
    <location>
        <begin position="3"/>
        <end position="146"/>
    </location>
</feature>
<dbReference type="Pfam" id="PF10431">
    <property type="entry name" value="ClpB_D2-small"/>
    <property type="match status" value="1"/>
</dbReference>
<keyword evidence="13" id="KW-1185">Reference proteome</keyword>
<keyword evidence="7 10" id="KW-0143">Chaperone</keyword>
<dbReference type="PANTHER" id="PTHR11638">
    <property type="entry name" value="ATP-DEPENDENT CLP PROTEASE"/>
    <property type="match status" value="1"/>
</dbReference>
<dbReference type="CDD" id="cd00009">
    <property type="entry name" value="AAA"/>
    <property type="match status" value="1"/>
</dbReference>
<dbReference type="GO" id="GO:0034605">
    <property type="term" value="P:cellular response to heat"/>
    <property type="evidence" value="ECO:0007669"/>
    <property type="project" value="TreeGrafter"/>
</dbReference>
<dbReference type="GO" id="GO:0042026">
    <property type="term" value="P:protein refolding"/>
    <property type="evidence" value="ECO:0007669"/>
    <property type="project" value="UniProtKB-UniRule"/>
</dbReference>
<reference evidence="12" key="2">
    <citation type="submission" date="2022-06" db="EMBL/GenBank/DDBJ databases">
        <title>Thermospira aquatica gen. nov., sp. nov.</title>
        <authorList>
            <person name="Ben Ali Gam Z."/>
            <person name="Labat M."/>
        </authorList>
    </citation>
    <scope>NUCLEOTIDE SEQUENCE</scope>
    <source>
        <strain evidence="12">F1F22</strain>
    </source>
</reference>
<dbReference type="PROSITE" id="PS51903">
    <property type="entry name" value="CLP_R"/>
    <property type="match status" value="1"/>
</dbReference>
<evidence type="ECO:0000256" key="10">
    <source>
        <dbReference type="RuleBase" id="RU362034"/>
    </source>
</evidence>
<comment type="function">
    <text evidence="10">Part of a stress-induced multi-chaperone system, it is involved in the recovery of the cell from heat-induced damage, in cooperation with DnaK, DnaJ and GrpE.</text>
</comment>
<keyword evidence="3 9" id="KW-0677">Repeat</keyword>
<comment type="subcellular location">
    <subcellularLocation>
        <location evidence="10">Cytoplasm</location>
    </subcellularLocation>
</comment>
<dbReference type="PANTHER" id="PTHR11638:SF18">
    <property type="entry name" value="HEAT SHOCK PROTEIN 104"/>
    <property type="match status" value="1"/>
</dbReference>
<evidence type="ECO:0000256" key="8">
    <source>
        <dbReference type="ARBA" id="ARBA00026057"/>
    </source>
</evidence>
<evidence type="ECO:0000313" key="12">
    <source>
        <dbReference type="EMBL" id="URA11354.1"/>
    </source>
</evidence>
<keyword evidence="6 10" id="KW-0175">Coiled coil</keyword>
<dbReference type="PROSITE" id="PS00870">
    <property type="entry name" value="CLPAB_1"/>
    <property type="match status" value="1"/>
</dbReference>
<dbReference type="FunFam" id="3.40.50.300:FF:000010">
    <property type="entry name" value="Chaperone clpB 1, putative"/>
    <property type="match status" value="1"/>
</dbReference>
<dbReference type="KEGG" id="taqu:KDW03_02390"/>
<dbReference type="Pfam" id="PF07724">
    <property type="entry name" value="AAA_2"/>
    <property type="match status" value="1"/>
</dbReference>
<dbReference type="GO" id="GO:0016887">
    <property type="term" value="F:ATP hydrolysis activity"/>
    <property type="evidence" value="ECO:0007669"/>
    <property type="project" value="InterPro"/>
</dbReference>
<accession>A0AAX3BGP9</accession>
<dbReference type="NCBIfam" id="TIGR03346">
    <property type="entry name" value="chaperone_ClpB"/>
    <property type="match status" value="1"/>
</dbReference>
<dbReference type="SMART" id="SM00382">
    <property type="entry name" value="AAA"/>
    <property type="match status" value="2"/>
</dbReference>
<gene>
    <name evidence="10 12" type="primary">clpB</name>
    <name evidence="12" type="ORF">KDW03_02390</name>
</gene>
<proteinExistence type="inferred from homology"/>
<dbReference type="InterPro" id="IPR027417">
    <property type="entry name" value="P-loop_NTPase"/>
</dbReference>
<dbReference type="EMBL" id="CP073355">
    <property type="protein sequence ID" value="URA11354.1"/>
    <property type="molecule type" value="Genomic_DNA"/>
</dbReference>
<dbReference type="Proteomes" id="UP001056539">
    <property type="component" value="Chromosome"/>
</dbReference>
<comment type="similarity">
    <text evidence="1 10">Belongs to the ClpA/ClpB family.</text>
</comment>
<comment type="subunit">
    <text evidence="8">Homohexamer. The oligomerization is ATP-dependent.</text>
</comment>
<dbReference type="Pfam" id="PF02861">
    <property type="entry name" value="Clp_N"/>
    <property type="match status" value="1"/>
</dbReference>
<feature type="coiled-coil region" evidence="10">
    <location>
        <begin position="412"/>
        <end position="533"/>
    </location>
</feature>
<sequence>MNMNRLTVKAREALESAVERASRYNHQAVESEHLLLALMEQEDGLVKPILEQLEVSVSRLSGLLEDRLRQKPRVEGAWQNYFGKELTEALDRAFQEMSKMHDEYVSTEHLLLGIVNTKDPGLKQVFDSVNLHYDRILIAIKNLRGSHRVTDETPEGKFQALEKYTRDLTELARQGKLDPVIGRDNEIRRAMQVLTRRTKNNPVLIGEAGVGKTAIVEGIVRRIVSGDVPESLKNKRILSLDLGLLIAGTKFRGEFEERFKALLKEVVDSEGEIILFIDEIHTIVGAGSAEGAIDAGNMIKPALARGEIKVIGATTLDEYRKYIEKDKALERRFQAVFVAEPSIEDTISILRGLKEKYELHHGIRIADSALVAAAQLSVRYITERHLPDKAIDLVDEAASKIRLEIESQPQVIDDLERKILRLSIEREALKKEKGVEAAEQLQRVEKQLAELQEKATALKSKWTQERQLIQQIKEINEAIDNLKIEEERYERQGQLDKVAEIRYGRIPEKQKELEALQQKLNAMESGERLLREEITEEDIARVVSEWTGIPVSRMLESEKQRLLHLEEALEKRVVGQEHAIKAVANAIRRSRAGIQEENRPIGSFLFLGPTGVGKTELSKALAEFLFDTERALVRIDMSEYMEKFSVQRLIGAPPGYVGYEEGGQLTEVIRRRPYAVILFDEIEKAHPDVFNILLQIMDDGRLTDGQGRTVNFSNTVIIMTSNIGSNLSPSIQGFTSPKEKEEADEKVRALLKEYFRPEFLNRIDEIISFHRLSENHMKDIIEIPLTRIRERLASKRMKLELTDEAKNFLAREGYDEEFGARPLKRVLQSYLLDPISIHLLSGEVKEGDTIRVDIKDGQLHFETLS</sequence>
<dbReference type="InterPro" id="IPR036628">
    <property type="entry name" value="Clp_N_dom_sf"/>
</dbReference>
<evidence type="ECO:0000259" key="11">
    <source>
        <dbReference type="PROSITE" id="PS51903"/>
    </source>
</evidence>
<dbReference type="PRINTS" id="PR00300">
    <property type="entry name" value="CLPPROTEASEA"/>
</dbReference>
<keyword evidence="4 10" id="KW-0547">Nucleotide-binding</keyword>
<dbReference type="SUPFAM" id="SSF52540">
    <property type="entry name" value="P-loop containing nucleoside triphosphate hydrolases"/>
    <property type="match status" value="2"/>
</dbReference>
<evidence type="ECO:0000256" key="2">
    <source>
        <dbReference type="ARBA" id="ARBA00017574"/>
    </source>
</evidence>
<dbReference type="InterPro" id="IPR041546">
    <property type="entry name" value="ClpA/ClpB_AAA_lid"/>
</dbReference>
<dbReference type="AlphaFoldDB" id="A0AAX3BGP9"/>
<dbReference type="Gene3D" id="1.10.8.60">
    <property type="match status" value="1"/>
</dbReference>
<evidence type="ECO:0000256" key="5">
    <source>
        <dbReference type="ARBA" id="ARBA00022840"/>
    </source>
</evidence>
<evidence type="ECO:0000256" key="6">
    <source>
        <dbReference type="ARBA" id="ARBA00023054"/>
    </source>
</evidence>
<dbReference type="FunFam" id="3.40.50.300:FF:000120">
    <property type="entry name" value="ATP-dependent chaperone ClpB"/>
    <property type="match status" value="1"/>
</dbReference>
<evidence type="ECO:0000256" key="4">
    <source>
        <dbReference type="ARBA" id="ARBA00022741"/>
    </source>
</evidence>
<dbReference type="InterPro" id="IPR050130">
    <property type="entry name" value="ClpA_ClpB"/>
</dbReference>
<dbReference type="Pfam" id="PF00004">
    <property type="entry name" value="AAA"/>
    <property type="match status" value="1"/>
</dbReference>
<dbReference type="SUPFAM" id="SSF81923">
    <property type="entry name" value="Double Clp-N motif"/>
    <property type="match status" value="1"/>
</dbReference>
<dbReference type="GO" id="GO:0005524">
    <property type="term" value="F:ATP binding"/>
    <property type="evidence" value="ECO:0007669"/>
    <property type="project" value="UniProtKB-UniRule"/>
</dbReference>
<dbReference type="InterPro" id="IPR003959">
    <property type="entry name" value="ATPase_AAA_core"/>
</dbReference>
<evidence type="ECO:0000256" key="7">
    <source>
        <dbReference type="ARBA" id="ARBA00023186"/>
    </source>
</evidence>
<protein>
    <recommendedName>
        <fullName evidence="2 10">Chaperone protein ClpB</fullName>
    </recommendedName>
</protein>
<keyword evidence="10" id="KW-0346">Stress response</keyword>
<dbReference type="InterPro" id="IPR019489">
    <property type="entry name" value="Clp_ATPase_C"/>
</dbReference>